<dbReference type="EMBL" id="BART01005759">
    <property type="protein sequence ID" value="GAG69961.1"/>
    <property type="molecule type" value="Genomic_DNA"/>
</dbReference>
<feature type="non-terminal residue" evidence="5">
    <location>
        <position position="244"/>
    </location>
</feature>
<evidence type="ECO:0000256" key="4">
    <source>
        <dbReference type="SAM" id="MobiDB-lite"/>
    </source>
</evidence>
<proteinExistence type="inferred from homology"/>
<evidence type="ECO:0000256" key="2">
    <source>
        <dbReference type="ARBA" id="ARBA00022763"/>
    </source>
</evidence>
<accession>X1BDB4</accession>
<dbReference type="InterPro" id="IPR041247">
    <property type="entry name" value="Rad52_fam"/>
</dbReference>
<evidence type="ECO:0000256" key="3">
    <source>
        <dbReference type="ARBA" id="ARBA00023204"/>
    </source>
</evidence>
<organism evidence="5">
    <name type="scientific">marine sediment metagenome</name>
    <dbReference type="NCBI Taxonomy" id="412755"/>
    <lineage>
        <taxon>unclassified sequences</taxon>
        <taxon>metagenomes</taxon>
        <taxon>ecological metagenomes</taxon>
    </lineage>
</organism>
<comment type="caution">
    <text evidence="5">The sequence shown here is derived from an EMBL/GenBank/DDBJ whole genome shotgun (WGS) entry which is preliminary data.</text>
</comment>
<comment type="similarity">
    <text evidence="1">Belongs to the RAD52 family.</text>
</comment>
<dbReference type="Pfam" id="PF04098">
    <property type="entry name" value="Rad52_Rad22"/>
    <property type="match status" value="1"/>
</dbReference>
<name>X1BDB4_9ZZZZ</name>
<feature type="region of interest" description="Disordered" evidence="4">
    <location>
        <begin position="162"/>
        <end position="206"/>
    </location>
</feature>
<evidence type="ECO:0000256" key="1">
    <source>
        <dbReference type="ARBA" id="ARBA00006638"/>
    </source>
</evidence>
<sequence>MRLLKANEIEVRVGMCKEKGASLLLYKNARVDMQILDETFGEMNWKREHKVVNGNNYCAVSVYNDKINEWISKEDCGTESMTEKQKGEASDAFKRACVNWGIGRELYTPLFMWITTIKTYQDNGKWKTKDKFKVKEITYNEDREIESLVIINQDNKEVFTKRVTASKPAPKKPETKPPVKKKETKPEPKPPIEKPETEPEPKPNFKKKLGDLLVEMYGVENASAELKILTTFINKEKKTIQGKD</sequence>
<dbReference type="GO" id="GO:0006281">
    <property type="term" value="P:DNA repair"/>
    <property type="evidence" value="ECO:0007669"/>
    <property type="project" value="UniProtKB-KW"/>
</dbReference>
<evidence type="ECO:0000313" key="5">
    <source>
        <dbReference type="EMBL" id="GAG69961.1"/>
    </source>
</evidence>
<keyword evidence="2" id="KW-0227">DNA damage</keyword>
<reference evidence="5" key="1">
    <citation type="journal article" date="2014" name="Front. Microbiol.">
        <title>High frequency of phylogenetically diverse reductive dehalogenase-homologous genes in deep subseafloor sedimentary metagenomes.</title>
        <authorList>
            <person name="Kawai M."/>
            <person name="Futagami T."/>
            <person name="Toyoda A."/>
            <person name="Takaki Y."/>
            <person name="Nishi S."/>
            <person name="Hori S."/>
            <person name="Arai W."/>
            <person name="Tsubouchi T."/>
            <person name="Morono Y."/>
            <person name="Uchiyama I."/>
            <person name="Ito T."/>
            <person name="Fujiyama A."/>
            <person name="Inagaki F."/>
            <person name="Takami H."/>
        </authorList>
    </citation>
    <scope>NUCLEOTIDE SEQUENCE</scope>
    <source>
        <strain evidence="5">Expedition CK06-06</strain>
    </source>
</reference>
<evidence type="ECO:0008006" key="6">
    <source>
        <dbReference type="Google" id="ProtNLM"/>
    </source>
</evidence>
<feature type="compositionally biased region" description="Basic and acidic residues" evidence="4">
    <location>
        <begin position="171"/>
        <end position="203"/>
    </location>
</feature>
<gene>
    <name evidence="5" type="ORF">S01H4_13045</name>
</gene>
<dbReference type="AlphaFoldDB" id="X1BDB4"/>
<protein>
    <recommendedName>
        <fullName evidence="6">Rad52/22 double-strand break repair protein</fullName>
    </recommendedName>
</protein>
<keyword evidence="3" id="KW-0234">DNA repair</keyword>